<dbReference type="SMART" id="SM00267">
    <property type="entry name" value="GGDEF"/>
    <property type="match status" value="1"/>
</dbReference>
<dbReference type="SMART" id="SM00091">
    <property type="entry name" value="PAS"/>
    <property type="match status" value="1"/>
</dbReference>
<dbReference type="NCBIfam" id="TIGR00254">
    <property type="entry name" value="GGDEF"/>
    <property type="match status" value="1"/>
</dbReference>
<dbReference type="Pfam" id="PF07238">
    <property type="entry name" value="PilZ"/>
    <property type="match status" value="1"/>
</dbReference>
<dbReference type="PROSITE" id="PS50112">
    <property type="entry name" value="PAS"/>
    <property type="match status" value="1"/>
</dbReference>
<dbReference type="AlphaFoldDB" id="A0A7X1F9Q7"/>
<dbReference type="InterPro" id="IPR035965">
    <property type="entry name" value="PAS-like_dom_sf"/>
</dbReference>
<evidence type="ECO:0000259" key="4">
    <source>
        <dbReference type="PROSITE" id="PS50112"/>
    </source>
</evidence>
<keyword evidence="1" id="KW-0175">Coiled coil</keyword>
<dbReference type="InterPro" id="IPR029787">
    <property type="entry name" value="Nucleotide_cyclase"/>
</dbReference>
<dbReference type="Pfam" id="PF00990">
    <property type="entry name" value="GGDEF"/>
    <property type="match status" value="1"/>
</dbReference>
<dbReference type="InterPro" id="IPR000160">
    <property type="entry name" value="GGDEF_dom"/>
</dbReference>
<dbReference type="InterPro" id="IPR035919">
    <property type="entry name" value="EAL_sf"/>
</dbReference>
<dbReference type="PROSITE" id="PS50883">
    <property type="entry name" value="EAL"/>
    <property type="match status" value="1"/>
</dbReference>
<feature type="transmembrane region" description="Helical" evidence="3">
    <location>
        <begin position="91"/>
        <end position="118"/>
    </location>
</feature>
<dbReference type="Gene3D" id="3.30.450.20">
    <property type="entry name" value="PAS domain"/>
    <property type="match status" value="1"/>
</dbReference>
<feature type="region of interest" description="Disordered" evidence="2">
    <location>
        <begin position="815"/>
        <end position="834"/>
    </location>
</feature>
<organism evidence="8 9">
    <name type="scientific">Novosphingobium aerophilum</name>
    <dbReference type="NCBI Taxonomy" id="2839843"/>
    <lineage>
        <taxon>Bacteria</taxon>
        <taxon>Pseudomonadati</taxon>
        <taxon>Pseudomonadota</taxon>
        <taxon>Alphaproteobacteria</taxon>
        <taxon>Sphingomonadales</taxon>
        <taxon>Sphingomonadaceae</taxon>
        <taxon>Novosphingobium</taxon>
    </lineage>
</organism>
<dbReference type="InterPro" id="IPR009875">
    <property type="entry name" value="PilZ_domain"/>
</dbReference>
<feature type="transmembrane region" description="Helical" evidence="3">
    <location>
        <begin position="22"/>
        <end position="44"/>
    </location>
</feature>
<dbReference type="SUPFAM" id="SSF55785">
    <property type="entry name" value="PYP-like sensor domain (PAS domain)"/>
    <property type="match status" value="1"/>
</dbReference>
<keyword evidence="3" id="KW-0472">Membrane</keyword>
<dbReference type="SUPFAM" id="SSF141371">
    <property type="entry name" value="PilZ domain-like"/>
    <property type="match status" value="1"/>
</dbReference>
<evidence type="ECO:0000259" key="6">
    <source>
        <dbReference type="PROSITE" id="PS50883"/>
    </source>
</evidence>
<dbReference type="SUPFAM" id="SSF55073">
    <property type="entry name" value="Nucleotide cyclase"/>
    <property type="match status" value="1"/>
</dbReference>
<feature type="transmembrane region" description="Helical" evidence="3">
    <location>
        <begin position="130"/>
        <end position="147"/>
    </location>
</feature>
<dbReference type="PROSITE" id="PS50887">
    <property type="entry name" value="GGDEF"/>
    <property type="match status" value="1"/>
</dbReference>
<accession>A0A7X1F9Q7</accession>
<feature type="domain" description="GGDEF" evidence="7">
    <location>
        <begin position="329"/>
        <end position="462"/>
    </location>
</feature>
<dbReference type="NCBIfam" id="TIGR00229">
    <property type="entry name" value="sensory_box"/>
    <property type="match status" value="1"/>
</dbReference>
<keyword evidence="3" id="KW-0812">Transmembrane</keyword>
<evidence type="ECO:0000313" key="8">
    <source>
        <dbReference type="EMBL" id="MBC2652559.1"/>
    </source>
</evidence>
<evidence type="ECO:0000259" key="5">
    <source>
        <dbReference type="PROSITE" id="PS50113"/>
    </source>
</evidence>
<gene>
    <name evidence="8" type="ORF">H7F49_12680</name>
</gene>
<feature type="domain" description="EAL" evidence="6">
    <location>
        <begin position="471"/>
        <end position="722"/>
    </location>
</feature>
<evidence type="ECO:0000259" key="7">
    <source>
        <dbReference type="PROSITE" id="PS50887"/>
    </source>
</evidence>
<dbReference type="Gene3D" id="3.30.70.270">
    <property type="match status" value="1"/>
</dbReference>
<proteinExistence type="predicted"/>
<feature type="transmembrane region" description="Helical" evidence="3">
    <location>
        <begin position="56"/>
        <end position="79"/>
    </location>
</feature>
<evidence type="ECO:0000256" key="3">
    <source>
        <dbReference type="SAM" id="Phobius"/>
    </source>
</evidence>
<name>A0A7X1F9Q7_9SPHN</name>
<evidence type="ECO:0000313" key="9">
    <source>
        <dbReference type="Proteomes" id="UP000520156"/>
    </source>
</evidence>
<dbReference type="Gene3D" id="3.20.20.450">
    <property type="entry name" value="EAL domain"/>
    <property type="match status" value="1"/>
</dbReference>
<dbReference type="InterPro" id="IPR001633">
    <property type="entry name" value="EAL_dom"/>
</dbReference>
<keyword evidence="9" id="KW-1185">Reference proteome</keyword>
<dbReference type="CDD" id="cd01949">
    <property type="entry name" value="GGDEF"/>
    <property type="match status" value="1"/>
</dbReference>
<dbReference type="InterPro" id="IPR000700">
    <property type="entry name" value="PAS-assoc_C"/>
</dbReference>
<dbReference type="Pfam" id="PF00563">
    <property type="entry name" value="EAL"/>
    <property type="match status" value="1"/>
</dbReference>
<feature type="domain" description="PAS" evidence="4">
    <location>
        <begin position="185"/>
        <end position="241"/>
    </location>
</feature>
<dbReference type="GO" id="GO:0035438">
    <property type="term" value="F:cyclic-di-GMP binding"/>
    <property type="evidence" value="ECO:0007669"/>
    <property type="project" value="InterPro"/>
</dbReference>
<dbReference type="Proteomes" id="UP000520156">
    <property type="component" value="Unassembled WGS sequence"/>
</dbReference>
<dbReference type="CDD" id="cd00130">
    <property type="entry name" value="PAS"/>
    <property type="match status" value="1"/>
</dbReference>
<reference evidence="8 9" key="1">
    <citation type="submission" date="2020-08" db="EMBL/GenBank/DDBJ databases">
        <title>The genome sequence of Novosphingobium flavum 4Y4.</title>
        <authorList>
            <person name="Liu Y."/>
        </authorList>
    </citation>
    <scope>NUCLEOTIDE SEQUENCE [LARGE SCALE GENOMIC DNA]</scope>
    <source>
        <strain evidence="8 9">4Y4</strain>
    </source>
</reference>
<dbReference type="Pfam" id="PF13426">
    <property type="entry name" value="PAS_9"/>
    <property type="match status" value="1"/>
</dbReference>
<evidence type="ECO:0000256" key="1">
    <source>
        <dbReference type="SAM" id="Coils"/>
    </source>
</evidence>
<dbReference type="PANTHER" id="PTHR44757">
    <property type="entry name" value="DIGUANYLATE CYCLASE DGCP"/>
    <property type="match status" value="1"/>
</dbReference>
<protein>
    <submittedName>
        <fullName evidence="8">EAL domain-containing protein</fullName>
    </submittedName>
</protein>
<dbReference type="InterPro" id="IPR043128">
    <property type="entry name" value="Rev_trsase/Diguanyl_cyclase"/>
</dbReference>
<feature type="domain" description="PAC" evidence="5">
    <location>
        <begin position="245"/>
        <end position="297"/>
    </location>
</feature>
<feature type="coiled-coil region" evidence="1">
    <location>
        <begin position="153"/>
        <end position="180"/>
    </location>
</feature>
<keyword evidence="3" id="KW-1133">Transmembrane helix</keyword>
<dbReference type="InterPro" id="IPR052155">
    <property type="entry name" value="Biofilm_reg_signaling"/>
</dbReference>
<dbReference type="SUPFAM" id="SSF141868">
    <property type="entry name" value="EAL domain-like"/>
    <property type="match status" value="1"/>
</dbReference>
<sequence length="834" mass="91327">MAPAMLMAVLVNGSASRSLPPFVSGICAIVAAVLAMTAPLLGRFERTRGWRGAARWIPVGIIVVLPMFLFGLAMSLWITHQPIRGWDTAPATLVMIGTLACILCSGRLPTMVSALLALWFAHAVVTLEEATMLALVIGAGVGVYISIRQLEFSRQAQAQLEQVERAQQRAELILSDYELTRQGWFWETDRRGLITYVSPTIGEIVGRTGAELLGRPFTELFVYDGHDGESQRTLHFHLNARSSFQDLRLRAATPDQEERWWSVNGLPVYDDFDNFQGFRGSGSDLTERKRSEEQASRLAHYDSLTGLANRLQMSKSLEKILNARAAEHRSCAVLLLDLDRFKQVNDTLGHPAGDALLKQVAHRLERVVEERGRVGRLGGDEFQVLIPGHHGRDKLAGLAERIIHALSEPYSIEGHRVMIGASVGIAMAPEDGVTSEAIIRNADLALYAAKDGGRGRHHFYAADLHSDAEERRQLEQDLRDALSSGGLQLFYQPIVHTASETVSGFEALLRWKHPTRGWLSPAKFVPIAEDAGIIAQIGEWALRTACHDLSRWPRNVRVAVNVSPLQFANPALPAIVTSAIASAGVSPDQLELEITESVFLNDDEGTDAMFVALKRVGVRLALDDFGTGYSSLGYLQKAPFNKIKIDQSFVRGATAKGSANAAIIASIVRLAEALGMETTAEGVETLDELDLVRGLGCSHIQGYVYDQPLTAAEARERVADGVKITASGPRSTRSLRKTVLRRVVMEHDGHVYDATVRNMSETGALIEGLWNVPEGTIFTVRLGEGQSVKAIARWCEEERVGMEFLSPVRLEEAAARPLPAPPPGVPRQASHRFG</sequence>
<dbReference type="EMBL" id="JACLAU010000021">
    <property type="protein sequence ID" value="MBC2652559.1"/>
    <property type="molecule type" value="Genomic_DNA"/>
</dbReference>
<dbReference type="CDD" id="cd01948">
    <property type="entry name" value="EAL"/>
    <property type="match status" value="1"/>
</dbReference>
<evidence type="ECO:0000256" key="2">
    <source>
        <dbReference type="SAM" id="MobiDB-lite"/>
    </source>
</evidence>
<dbReference type="InterPro" id="IPR000014">
    <property type="entry name" value="PAS"/>
</dbReference>
<comment type="caution">
    <text evidence="8">The sequence shown here is derived from an EMBL/GenBank/DDBJ whole genome shotgun (WGS) entry which is preliminary data.</text>
</comment>
<dbReference type="PANTHER" id="PTHR44757:SF2">
    <property type="entry name" value="BIOFILM ARCHITECTURE MAINTENANCE PROTEIN MBAA"/>
    <property type="match status" value="1"/>
</dbReference>
<dbReference type="SMART" id="SM00052">
    <property type="entry name" value="EAL"/>
    <property type="match status" value="1"/>
</dbReference>
<dbReference type="PROSITE" id="PS50113">
    <property type="entry name" value="PAC"/>
    <property type="match status" value="1"/>
</dbReference>